<gene>
    <name evidence="1" type="ORF">GFSPODELE1_LOCUS11098</name>
</gene>
<accession>A0ABP1ECG3</accession>
<dbReference type="EMBL" id="OZ037952">
    <property type="protein sequence ID" value="CAL1717203.1"/>
    <property type="molecule type" value="Genomic_DNA"/>
</dbReference>
<name>A0ABP1ECG3_9APHY</name>
<organism evidence="1 2">
    <name type="scientific">Somion occarium</name>
    <dbReference type="NCBI Taxonomy" id="3059160"/>
    <lineage>
        <taxon>Eukaryota</taxon>
        <taxon>Fungi</taxon>
        <taxon>Dikarya</taxon>
        <taxon>Basidiomycota</taxon>
        <taxon>Agaricomycotina</taxon>
        <taxon>Agaricomycetes</taxon>
        <taxon>Polyporales</taxon>
        <taxon>Cerrenaceae</taxon>
        <taxon>Somion</taxon>
    </lineage>
</organism>
<proteinExistence type="predicted"/>
<evidence type="ECO:0000313" key="2">
    <source>
        <dbReference type="Proteomes" id="UP001497453"/>
    </source>
</evidence>
<reference evidence="2" key="1">
    <citation type="submission" date="2024-04" db="EMBL/GenBank/DDBJ databases">
        <authorList>
            <person name="Shaw F."/>
            <person name="Minotto A."/>
        </authorList>
    </citation>
    <scope>NUCLEOTIDE SEQUENCE [LARGE SCALE GENOMIC DNA]</scope>
</reference>
<protein>
    <submittedName>
        <fullName evidence="1">Uncharacterized protein</fullName>
    </submittedName>
</protein>
<evidence type="ECO:0000313" key="1">
    <source>
        <dbReference type="EMBL" id="CAL1717203.1"/>
    </source>
</evidence>
<dbReference type="Proteomes" id="UP001497453">
    <property type="component" value="Chromosome 9"/>
</dbReference>
<keyword evidence="2" id="KW-1185">Reference proteome</keyword>
<sequence>MYKVSRTLISPEATSCVRFWYNSIPSALCSGTCTDPSVKTIFLYGVSFSSGTSLGRVRTSVPPEAVISYAISWVDPNERRRSIVCVAPRVLTKSLLWGETVVIIEFTLIRIYRSKRLTVLSDRRRPSEYHDRLTGVLSSSARFPKGSKLCATALPCLSVEPSDTSSNAERDRSGLVKSDVIWYL</sequence>